<protein>
    <submittedName>
        <fullName evidence="1">Uncharacterized protein</fullName>
    </submittedName>
</protein>
<evidence type="ECO:0000313" key="1">
    <source>
        <dbReference type="EMBL" id="CBH76066.1"/>
    </source>
</evidence>
<sequence length="158" mass="18044">MQVENFRCNNMSSTIAFFREYTTGPITVRKLIEMLWREREISCAFKRAGVEEEAFLNEVTEESFEGARIRQRLVNIKGEHEEYLRLILPLLDRTTDAALELLLVYANPVALNGGRPSPQTFVDAHIPLATFAKSAMERLARQNPRLQAKINAVGNQLH</sequence>
<proteinExistence type="predicted"/>
<accession>E6PHX6</accession>
<dbReference type="AlphaFoldDB" id="E6PHX6"/>
<dbReference type="EMBL" id="CABL01000019">
    <property type="protein sequence ID" value="CBH76066.1"/>
    <property type="molecule type" value="Genomic_DNA"/>
</dbReference>
<organism evidence="1">
    <name type="scientific">mine drainage metagenome</name>
    <dbReference type="NCBI Taxonomy" id="410659"/>
    <lineage>
        <taxon>unclassified sequences</taxon>
        <taxon>metagenomes</taxon>
        <taxon>ecological metagenomes</taxon>
    </lineage>
</organism>
<reference evidence="1" key="1">
    <citation type="submission" date="2009-10" db="EMBL/GenBank/DDBJ databases">
        <title>Diversity of trophic interactions inside an arsenic-rich microbial ecosystem.</title>
        <authorList>
            <person name="Bertin P.N."/>
            <person name="Heinrich-Salmeron A."/>
            <person name="Pelletier E."/>
            <person name="Goulhen-Chollet F."/>
            <person name="Arsene-Ploetze F."/>
            <person name="Gallien S."/>
            <person name="Calteau A."/>
            <person name="Vallenet D."/>
            <person name="Casiot C."/>
            <person name="Chane-Woon-Ming B."/>
            <person name="Giloteaux L."/>
            <person name="Barakat M."/>
            <person name="Bonnefoy V."/>
            <person name="Bruneel O."/>
            <person name="Chandler M."/>
            <person name="Cleiss J."/>
            <person name="Duran R."/>
            <person name="Elbaz-Poulichet F."/>
            <person name="Fonknechten N."/>
            <person name="Lauga B."/>
            <person name="Mornico D."/>
            <person name="Ortet P."/>
            <person name="Schaeffer C."/>
            <person name="Siguier P."/>
            <person name="Alexander Thil Smith A."/>
            <person name="Van Dorsselaer A."/>
            <person name="Weissenbach J."/>
            <person name="Medigue C."/>
            <person name="Le Paslier D."/>
        </authorList>
    </citation>
    <scope>NUCLEOTIDE SEQUENCE</scope>
</reference>
<comment type="caution">
    <text evidence="1">The sequence shown here is derived from an EMBL/GenBank/DDBJ whole genome shotgun (WGS) entry which is preliminary data.</text>
</comment>
<name>E6PHX6_9ZZZZ</name>
<gene>
    <name evidence="1" type="ORF">CARN1_0546</name>
</gene>